<dbReference type="RefSeq" id="WP_048006211.1">
    <property type="nucleotide sequence ID" value="NZ_CAXQIX010000146.1"/>
</dbReference>
<evidence type="ECO:0000313" key="2">
    <source>
        <dbReference type="Proteomes" id="UP000076510"/>
    </source>
</evidence>
<gene>
    <name evidence="1" type="ORF">AV649_09905</name>
</gene>
<dbReference type="OrthoDB" id="2990595at2"/>
<sequence length="106" mass="12630">MKPNQHPYDRFYDSLEPALLSKVEEFHLFGYGEASLERLWLYLTKKKWKKPEVNVKVYELVSDILSAKAGEYMTFETVQAYRSPNWFADVNEDELKELLHPSREEK</sequence>
<accession>A0A0J5S9I3</accession>
<dbReference type="PATRIC" id="fig|189381.10.peg.3242"/>
<comment type="caution">
    <text evidence="1">The sequence shown here is derived from an EMBL/GenBank/DDBJ whole genome shotgun (WGS) entry which is preliminary data.</text>
</comment>
<name>A0A0J5S9I3_9BACI</name>
<dbReference type="Proteomes" id="UP000076510">
    <property type="component" value="Unassembled WGS sequence"/>
</dbReference>
<reference evidence="2" key="1">
    <citation type="submission" date="2016-01" db="EMBL/GenBank/DDBJ databases">
        <title>Whole genome sequencing of Bhargavaea cecembensis T14.</title>
        <authorList>
            <person name="Hong K.W."/>
        </authorList>
    </citation>
    <scope>NUCLEOTIDE SEQUENCE [LARGE SCALE GENOMIC DNA]</scope>
    <source>
        <strain evidence="2">M19</strain>
    </source>
</reference>
<dbReference type="InterPro" id="IPR025716">
    <property type="entry name" value="Post-transcriptional_regulator"/>
</dbReference>
<dbReference type="EMBL" id="LQQY01000047">
    <property type="protein sequence ID" value="KZE43512.1"/>
    <property type="molecule type" value="Genomic_DNA"/>
</dbReference>
<dbReference type="Pfam" id="PF13797">
    <property type="entry name" value="Post_transc_reg"/>
    <property type="match status" value="1"/>
</dbReference>
<evidence type="ECO:0000313" key="1">
    <source>
        <dbReference type="EMBL" id="KZE43512.1"/>
    </source>
</evidence>
<organism evidence="1 2">
    <name type="scientific">Rossellomorea marisflavi</name>
    <dbReference type="NCBI Taxonomy" id="189381"/>
    <lineage>
        <taxon>Bacteria</taxon>
        <taxon>Bacillati</taxon>
        <taxon>Bacillota</taxon>
        <taxon>Bacilli</taxon>
        <taxon>Bacillales</taxon>
        <taxon>Bacillaceae</taxon>
        <taxon>Rossellomorea</taxon>
    </lineage>
</organism>
<proteinExistence type="predicted"/>
<dbReference type="AlphaFoldDB" id="A0A0J5S9I3"/>
<protein>
    <submittedName>
        <fullName evidence="1">Competence protein ComN</fullName>
    </submittedName>
</protein>